<sequence>MMRFSRRQEFVAELLGTFVLILLGSGTNCMVTLFSPHVGTLVNGGYTHVVIGWGLAVMFGIVISIRISGAHLNPAVSIALAVCGRFPWRKLPHYIVAQLAGAFLGAALAFVVYHAKWVEFDPQLAYTAGVLTTFPAITGHFLPGLIDQIVGTGLLVSLLFALADLLPQKHTQWLTPLAVSLLIMVMGIAFGGMHGYALNPARDFGPRLFAGIAGFKNTGFAQGIWWVPILGPIVGGVLGAVLYQRFIGQAYHQTGQSGGQDQGSRTGEC</sequence>
<evidence type="ECO:0000256" key="8">
    <source>
        <dbReference type="SAM" id="Phobius"/>
    </source>
</evidence>
<protein>
    <submittedName>
        <fullName evidence="9">Glycerol uptake facilitator protein</fullName>
    </submittedName>
</protein>
<name>A0A840REN0_9NEIS</name>
<keyword evidence="4 7" id="KW-0812">Transmembrane</keyword>
<dbReference type="InterPro" id="IPR050363">
    <property type="entry name" value="MIP/Aquaporin"/>
</dbReference>
<proteinExistence type="inferred from homology"/>
<dbReference type="EMBL" id="JACHHN010000003">
    <property type="protein sequence ID" value="MBB5191044.1"/>
    <property type="molecule type" value="Genomic_DNA"/>
</dbReference>
<feature type="transmembrane region" description="Helical" evidence="8">
    <location>
        <begin position="45"/>
        <end position="65"/>
    </location>
</feature>
<dbReference type="NCBIfam" id="TIGR00861">
    <property type="entry name" value="MIP"/>
    <property type="match status" value="1"/>
</dbReference>
<feature type="transmembrane region" description="Helical" evidence="8">
    <location>
        <begin position="224"/>
        <end position="243"/>
    </location>
</feature>
<dbReference type="PANTHER" id="PTHR43829:SF9">
    <property type="entry name" value="AQUAPORIN-9"/>
    <property type="match status" value="1"/>
</dbReference>
<dbReference type="GO" id="GO:0015254">
    <property type="term" value="F:glycerol channel activity"/>
    <property type="evidence" value="ECO:0007669"/>
    <property type="project" value="TreeGrafter"/>
</dbReference>
<evidence type="ECO:0000256" key="5">
    <source>
        <dbReference type="ARBA" id="ARBA00022989"/>
    </source>
</evidence>
<dbReference type="Gene3D" id="1.20.1080.10">
    <property type="entry name" value="Glycerol uptake facilitator protein"/>
    <property type="match status" value="1"/>
</dbReference>
<feature type="transmembrane region" description="Helical" evidence="8">
    <location>
        <begin position="94"/>
        <end position="112"/>
    </location>
</feature>
<organism evidence="9 10">
    <name type="scientific">Silvimonas terrae</name>
    <dbReference type="NCBI Taxonomy" id="300266"/>
    <lineage>
        <taxon>Bacteria</taxon>
        <taxon>Pseudomonadati</taxon>
        <taxon>Pseudomonadota</taxon>
        <taxon>Betaproteobacteria</taxon>
        <taxon>Neisseriales</taxon>
        <taxon>Chitinibacteraceae</taxon>
        <taxon>Silvimonas</taxon>
    </lineage>
</organism>
<keyword evidence="10" id="KW-1185">Reference proteome</keyword>
<dbReference type="PRINTS" id="PR00783">
    <property type="entry name" value="MINTRINSICP"/>
</dbReference>
<evidence type="ECO:0000313" key="9">
    <source>
        <dbReference type="EMBL" id="MBB5191044.1"/>
    </source>
</evidence>
<evidence type="ECO:0000313" key="10">
    <source>
        <dbReference type="Proteomes" id="UP000543030"/>
    </source>
</evidence>
<feature type="transmembrane region" description="Helical" evidence="8">
    <location>
        <begin position="148"/>
        <end position="166"/>
    </location>
</feature>
<gene>
    <name evidence="9" type="ORF">HNQ50_001767</name>
</gene>
<keyword evidence="6 8" id="KW-0472">Membrane</keyword>
<keyword evidence="3 7" id="KW-0813">Transport</keyword>
<comment type="caution">
    <text evidence="9">The sequence shown here is derived from an EMBL/GenBank/DDBJ whole genome shotgun (WGS) entry which is preliminary data.</text>
</comment>
<dbReference type="PANTHER" id="PTHR43829">
    <property type="entry name" value="AQUAPORIN OR AQUAGLYCEROPORIN RELATED"/>
    <property type="match status" value="1"/>
</dbReference>
<dbReference type="RefSeq" id="WP_221303088.1">
    <property type="nucleotide sequence ID" value="NZ_JACHHN010000003.1"/>
</dbReference>
<evidence type="ECO:0000256" key="4">
    <source>
        <dbReference type="ARBA" id="ARBA00022692"/>
    </source>
</evidence>
<dbReference type="AlphaFoldDB" id="A0A840REN0"/>
<dbReference type="GO" id="GO:0005886">
    <property type="term" value="C:plasma membrane"/>
    <property type="evidence" value="ECO:0007669"/>
    <property type="project" value="TreeGrafter"/>
</dbReference>
<dbReference type="SUPFAM" id="SSF81338">
    <property type="entry name" value="Aquaporin-like"/>
    <property type="match status" value="1"/>
</dbReference>
<dbReference type="PROSITE" id="PS00221">
    <property type="entry name" value="MIP"/>
    <property type="match status" value="1"/>
</dbReference>
<dbReference type="InterPro" id="IPR022357">
    <property type="entry name" value="MIP_CS"/>
</dbReference>
<evidence type="ECO:0000256" key="1">
    <source>
        <dbReference type="ARBA" id="ARBA00004141"/>
    </source>
</evidence>
<dbReference type="Pfam" id="PF00230">
    <property type="entry name" value="MIP"/>
    <property type="match status" value="1"/>
</dbReference>
<feature type="transmembrane region" description="Helical" evidence="8">
    <location>
        <begin position="173"/>
        <end position="197"/>
    </location>
</feature>
<comment type="similarity">
    <text evidence="2 7">Belongs to the MIP/aquaporin (TC 1.A.8) family.</text>
</comment>
<keyword evidence="5 8" id="KW-1133">Transmembrane helix</keyword>
<evidence type="ECO:0000256" key="6">
    <source>
        <dbReference type="ARBA" id="ARBA00023136"/>
    </source>
</evidence>
<dbReference type="InterPro" id="IPR023271">
    <property type="entry name" value="Aquaporin-like"/>
</dbReference>
<evidence type="ECO:0000256" key="3">
    <source>
        <dbReference type="ARBA" id="ARBA00022448"/>
    </source>
</evidence>
<evidence type="ECO:0000256" key="2">
    <source>
        <dbReference type="ARBA" id="ARBA00006175"/>
    </source>
</evidence>
<dbReference type="InterPro" id="IPR000425">
    <property type="entry name" value="MIP"/>
</dbReference>
<accession>A0A840REN0</accession>
<comment type="subcellular location">
    <subcellularLocation>
        <location evidence="1">Membrane</location>
        <topology evidence="1">Multi-pass membrane protein</topology>
    </subcellularLocation>
</comment>
<evidence type="ECO:0000256" key="7">
    <source>
        <dbReference type="RuleBase" id="RU000477"/>
    </source>
</evidence>
<reference evidence="9 10" key="1">
    <citation type="submission" date="2020-08" db="EMBL/GenBank/DDBJ databases">
        <title>Genomic Encyclopedia of Type Strains, Phase IV (KMG-IV): sequencing the most valuable type-strain genomes for metagenomic binning, comparative biology and taxonomic classification.</title>
        <authorList>
            <person name="Goeker M."/>
        </authorList>
    </citation>
    <scope>NUCLEOTIDE SEQUENCE [LARGE SCALE GENOMIC DNA]</scope>
    <source>
        <strain evidence="9 10">DSM 18233</strain>
    </source>
</reference>
<dbReference type="Proteomes" id="UP000543030">
    <property type="component" value="Unassembled WGS sequence"/>
</dbReference>